<protein>
    <submittedName>
        <fullName evidence="2">Uncharacterized protein</fullName>
    </submittedName>
</protein>
<dbReference type="AlphaFoldDB" id="A0A518GFL5"/>
<evidence type="ECO:0000313" key="2">
    <source>
        <dbReference type="EMBL" id="QDV27391.1"/>
    </source>
</evidence>
<feature type="compositionally biased region" description="Polar residues" evidence="1">
    <location>
        <begin position="59"/>
        <end position="74"/>
    </location>
</feature>
<evidence type="ECO:0000256" key="1">
    <source>
        <dbReference type="SAM" id="MobiDB-lite"/>
    </source>
</evidence>
<feature type="region of interest" description="Disordered" evidence="1">
    <location>
        <begin position="55"/>
        <end position="74"/>
    </location>
</feature>
<dbReference type="Proteomes" id="UP000318017">
    <property type="component" value="Chromosome"/>
</dbReference>
<sequence>MPLGGRPLRAPRGRPGRAGSCLATVKLNNISCRFETNQNRQFSGGESAMRSVRELPVAGTTNIETSPTEPSTAA</sequence>
<proteinExistence type="predicted"/>
<gene>
    <name evidence="2" type="ORF">Q31a_57800</name>
</gene>
<reference evidence="2 3" key="1">
    <citation type="submission" date="2019-02" db="EMBL/GenBank/DDBJ databases">
        <title>Deep-cultivation of Planctomycetes and their phenomic and genomic characterization uncovers novel biology.</title>
        <authorList>
            <person name="Wiegand S."/>
            <person name="Jogler M."/>
            <person name="Boedeker C."/>
            <person name="Pinto D."/>
            <person name="Vollmers J."/>
            <person name="Rivas-Marin E."/>
            <person name="Kohn T."/>
            <person name="Peeters S.H."/>
            <person name="Heuer A."/>
            <person name="Rast P."/>
            <person name="Oberbeckmann S."/>
            <person name="Bunk B."/>
            <person name="Jeske O."/>
            <person name="Meyerdierks A."/>
            <person name="Storesund J.E."/>
            <person name="Kallscheuer N."/>
            <person name="Luecker S."/>
            <person name="Lage O.M."/>
            <person name="Pohl T."/>
            <person name="Merkel B.J."/>
            <person name="Hornburger P."/>
            <person name="Mueller R.-W."/>
            <person name="Bruemmer F."/>
            <person name="Labrenz M."/>
            <person name="Spormann A.M."/>
            <person name="Op den Camp H."/>
            <person name="Overmann J."/>
            <person name="Amann R."/>
            <person name="Jetten M.S.M."/>
            <person name="Mascher T."/>
            <person name="Medema M.H."/>
            <person name="Devos D.P."/>
            <person name="Kaster A.-K."/>
            <person name="Ovreas L."/>
            <person name="Rohde M."/>
            <person name="Galperin M.Y."/>
            <person name="Jogler C."/>
        </authorList>
    </citation>
    <scope>NUCLEOTIDE SEQUENCE [LARGE SCALE GENOMIC DNA]</scope>
    <source>
        <strain evidence="2 3">Q31a</strain>
    </source>
</reference>
<dbReference type="EMBL" id="CP036298">
    <property type="protein sequence ID" value="QDV27391.1"/>
    <property type="molecule type" value="Genomic_DNA"/>
</dbReference>
<dbReference type="KEGG" id="ahel:Q31a_57800"/>
<keyword evidence="3" id="KW-1185">Reference proteome</keyword>
<name>A0A518GFL5_9BACT</name>
<organism evidence="2 3">
    <name type="scientific">Aureliella helgolandensis</name>
    <dbReference type="NCBI Taxonomy" id="2527968"/>
    <lineage>
        <taxon>Bacteria</taxon>
        <taxon>Pseudomonadati</taxon>
        <taxon>Planctomycetota</taxon>
        <taxon>Planctomycetia</taxon>
        <taxon>Pirellulales</taxon>
        <taxon>Pirellulaceae</taxon>
        <taxon>Aureliella</taxon>
    </lineage>
</organism>
<evidence type="ECO:0000313" key="3">
    <source>
        <dbReference type="Proteomes" id="UP000318017"/>
    </source>
</evidence>
<accession>A0A518GFL5</accession>